<accession>A0A1E5PZ34</accession>
<evidence type="ECO:0000313" key="2">
    <source>
        <dbReference type="Proteomes" id="UP000095705"/>
    </source>
</evidence>
<gene>
    <name evidence="1" type="ORF">BGK67_28560</name>
</gene>
<name>A0A1E5PZ34_9ACTN</name>
<dbReference type="OrthoDB" id="7185898at2"/>
<sequence length="222" mass="22847">MPTAPVAPPLTVRSFLLGADEDRAAAGLAAALHDQHTGTGLLPGPRGLTDAADRAVEARLGSVIAGFLDLDLIALVAGGWAKHTALRDAARRTRQYPGSEEVVALATHGITSAHHPAVDVLVDGAQVATVDVGLTVVFRITALVAAVRDARLIAVRAGDCAVEAKLSVRQIAVASREGRLDLPAELRLRSPVELLPPLYRGSTQTYLQAGALGGSRGSPGSG</sequence>
<dbReference type="Proteomes" id="UP000095705">
    <property type="component" value="Unassembled WGS sequence"/>
</dbReference>
<reference evidence="1 2" key="1">
    <citation type="submission" date="2016-08" db="EMBL/GenBank/DDBJ databases">
        <title>The complete genome of Streptomyces subrutilus 10-1-1.</title>
        <authorList>
            <person name="Chen X."/>
        </authorList>
    </citation>
    <scope>NUCLEOTIDE SEQUENCE [LARGE SCALE GENOMIC DNA]</scope>
    <source>
        <strain evidence="1 2">10-1-1</strain>
    </source>
</reference>
<evidence type="ECO:0000313" key="1">
    <source>
        <dbReference type="EMBL" id="OEJ34763.1"/>
    </source>
</evidence>
<dbReference type="AlphaFoldDB" id="A0A1E5PZ34"/>
<dbReference type="RefSeq" id="WP_069922953.1">
    <property type="nucleotide sequence ID" value="NZ_MEHK01000001.1"/>
</dbReference>
<dbReference type="STRING" id="36818.BGK67_28560"/>
<comment type="caution">
    <text evidence="1">The sequence shown here is derived from an EMBL/GenBank/DDBJ whole genome shotgun (WGS) entry which is preliminary data.</text>
</comment>
<keyword evidence="2" id="KW-1185">Reference proteome</keyword>
<dbReference type="EMBL" id="MEHK01000001">
    <property type="protein sequence ID" value="OEJ34763.1"/>
    <property type="molecule type" value="Genomic_DNA"/>
</dbReference>
<protein>
    <submittedName>
        <fullName evidence="1">Uncharacterized protein</fullName>
    </submittedName>
</protein>
<organism evidence="1 2">
    <name type="scientific">Streptomyces subrutilus</name>
    <dbReference type="NCBI Taxonomy" id="36818"/>
    <lineage>
        <taxon>Bacteria</taxon>
        <taxon>Bacillati</taxon>
        <taxon>Actinomycetota</taxon>
        <taxon>Actinomycetes</taxon>
        <taxon>Kitasatosporales</taxon>
        <taxon>Streptomycetaceae</taxon>
        <taxon>Streptomyces</taxon>
    </lineage>
</organism>
<proteinExistence type="predicted"/>